<dbReference type="InterPro" id="IPR041583">
    <property type="entry name" value="TetR_C_31"/>
</dbReference>
<gene>
    <name evidence="4" type="ORF">FM125_01220</name>
</gene>
<dbReference type="PROSITE" id="PS50977">
    <property type="entry name" value="HTH_TETR_2"/>
    <property type="match status" value="1"/>
</dbReference>
<dbReference type="InterPro" id="IPR036271">
    <property type="entry name" value="Tet_transcr_reg_TetR-rel_C_sf"/>
</dbReference>
<dbReference type="GO" id="GO:0000976">
    <property type="term" value="F:transcription cis-regulatory region binding"/>
    <property type="evidence" value="ECO:0007669"/>
    <property type="project" value="TreeGrafter"/>
</dbReference>
<dbReference type="InterPro" id="IPR050109">
    <property type="entry name" value="HTH-type_TetR-like_transc_reg"/>
</dbReference>
<evidence type="ECO:0000256" key="1">
    <source>
        <dbReference type="ARBA" id="ARBA00023125"/>
    </source>
</evidence>
<sequence length="204" mass="22433">MAEKRTHVPLEQRRRELTETAVRVMARDGAWALTTRAVAKEAGMPHGTVHYAFSSKNELLREVMRLDISHLSDLAAAQREREISSAQDVRHAVAEVFTAYADSVMADPDTETAYFELSLMAARDPELRALSGQSQGEYRAVVAQLLEDMAARTGLAWDADVALVAEQALSGLFGAAVGWLEHRDDALFRALIDDAAEVLARRLG</sequence>
<dbReference type="PANTHER" id="PTHR30055:SF226">
    <property type="entry name" value="HTH-TYPE TRANSCRIPTIONAL REGULATOR PKSA"/>
    <property type="match status" value="1"/>
</dbReference>
<evidence type="ECO:0000313" key="4">
    <source>
        <dbReference type="EMBL" id="SJN16989.1"/>
    </source>
</evidence>
<dbReference type="RefSeq" id="WP_087133394.1">
    <property type="nucleotide sequence ID" value="NZ_FUKP01000008.1"/>
</dbReference>
<dbReference type="GO" id="GO:0003700">
    <property type="term" value="F:DNA-binding transcription factor activity"/>
    <property type="evidence" value="ECO:0007669"/>
    <property type="project" value="TreeGrafter"/>
</dbReference>
<dbReference type="PANTHER" id="PTHR30055">
    <property type="entry name" value="HTH-TYPE TRANSCRIPTIONAL REGULATOR RUTR"/>
    <property type="match status" value="1"/>
</dbReference>
<dbReference type="Pfam" id="PF00440">
    <property type="entry name" value="TetR_N"/>
    <property type="match status" value="1"/>
</dbReference>
<name>A0A1R4IB67_9MICC</name>
<proteinExistence type="predicted"/>
<protein>
    <submittedName>
        <fullName evidence="4">Transcriptional regulator, TetR family</fullName>
    </submittedName>
</protein>
<evidence type="ECO:0000256" key="2">
    <source>
        <dbReference type="PROSITE-ProRule" id="PRU00335"/>
    </source>
</evidence>
<dbReference type="Pfam" id="PF17940">
    <property type="entry name" value="TetR_C_31"/>
    <property type="match status" value="1"/>
</dbReference>
<dbReference type="EMBL" id="FUKP01000008">
    <property type="protein sequence ID" value="SJN16989.1"/>
    <property type="molecule type" value="Genomic_DNA"/>
</dbReference>
<dbReference type="Gene3D" id="1.10.357.10">
    <property type="entry name" value="Tetracycline Repressor, domain 2"/>
    <property type="match status" value="1"/>
</dbReference>
<evidence type="ECO:0000259" key="3">
    <source>
        <dbReference type="PROSITE" id="PS50977"/>
    </source>
</evidence>
<evidence type="ECO:0000313" key="5">
    <source>
        <dbReference type="Proteomes" id="UP000196230"/>
    </source>
</evidence>
<dbReference type="Proteomes" id="UP000196230">
    <property type="component" value="Unassembled WGS sequence"/>
</dbReference>
<dbReference type="SUPFAM" id="SSF46689">
    <property type="entry name" value="Homeodomain-like"/>
    <property type="match status" value="1"/>
</dbReference>
<feature type="domain" description="HTH tetR-type" evidence="3">
    <location>
        <begin position="11"/>
        <end position="71"/>
    </location>
</feature>
<keyword evidence="1 2" id="KW-0238">DNA-binding</keyword>
<dbReference type="SUPFAM" id="SSF48498">
    <property type="entry name" value="Tetracyclin repressor-like, C-terminal domain"/>
    <property type="match status" value="1"/>
</dbReference>
<dbReference type="AlphaFoldDB" id="A0A1R4IB67"/>
<organism evidence="4 5">
    <name type="scientific">Micrococcus lylae</name>
    <dbReference type="NCBI Taxonomy" id="1273"/>
    <lineage>
        <taxon>Bacteria</taxon>
        <taxon>Bacillati</taxon>
        <taxon>Actinomycetota</taxon>
        <taxon>Actinomycetes</taxon>
        <taxon>Micrococcales</taxon>
        <taxon>Micrococcaceae</taxon>
        <taxon>Micrococcus</taxon>
    </lineage>
</organism>
<dbReference type="InterPro" id="IPR001647">
    <property type="entry name" value="HTH_TetR"/>
</dbReference>
<accession>A0A1R4IB67</accession>
<feature type="DNA-binding region" description="H-T-H motif" evidence="2">
    <location>
        <begin position="34"/>
        <end position="53"/>
    </location>
</feature>
<reference evidence="4 5" key="1">
    <citation type="submission" date="2017-02" db="EMBL/GenBank/DDBJ databases">
        <authorList>
            <person name="Peterson S.W."/>
        </authorList>
    </citation>
    <scope>NUCLEOTIDE SEQUENCE [LARGE SCALE GENOMIC DNA]</scope>
    <source>
        <strain evidence="4 5">2B3F</strain>
    </source>
</reference>
<dbReference type="InterPro" id="IPR009057">
    <property type="entry name" value="Homeodomain-like_sf"/>
</dbReference>